<dbReference type="Proteomes" id="UP000183769">
    <property type="component" value="Unassembled WGS sequence"/>
</dbReference>
<gene>
    <name evidence="5" type="ORF">SAMN05216277_102259</name>
</gene>
<dbReference type="SUPFAM" id="SSF102215">
    <property type="entry name" value="Creatininase"/>
    <property type="match status" value="1"/>
</dbReference>
<dbReference type="Pfam" id="PF02633">
    <property type="entry name" value="Creatininase"/>
    <property type="match status" value="1"/>
</dbReference>
<dbReference type="OrthoDB" id="46121at2157"/>
<protein>
    <submittedName>
        <fullName evidence="5">Creatinine amidohydrolase</fullName>
    </submittedName>
</protein>
<dbReference type="InterPro" id="IPR003785">
    <property type="entry name" value="Creatininase/forma_Hydrolase"/>
</dbReference>
<sequence length="266" mass="29105">MYLADQTWPDVATADVGPVAFVPLGSTEQHGPHLPLSTDHVIAEGLARAAAERTGFLCTPTVTVGVSDHHRHFHGTMWVSPSSFRDYVEDLTRNLTSHGIDRVVFVNAHGGNEQHLQEVGRRLRADETAFATPWMWDESIPDLVDEVFETNGPHAGPKETSMLLHLDPETVKEGEFGSARDNGLTDLASSGHSRHGARVHYDTIENSANGAFGDPTDASAAKGECIFEAACDELVHLAEWLADQRFGDLMPREHVDPQPDSRSEQV</sequence>
<organism evidence="5 6">
    <name type="scientific">Halolamina pelagica</name>
    <dbReference type="NCBI Taxonomy" id="699431"/>
    <lineage>
        <taxon>Archaea</taxon>
        <taxon>Methanobacteriati</taxon>
        <taxon>Methanobacteriota</taxon>
        <taxon>Stenosarchaea group</taxon>
        <taxon>Halobacteria</taxon>
        <taxon>Halobacteriales</taxon>
        <taxon>Haloferacaceae</taxon>
    </lineage>
</organism>
<evidence type="ECO:0000256" key="1">
    <source>
        <dbReference type="ARBA" id="ARBA00001947"/>
    </source>
</evidence>
<dbReference type="GO" id="GO:0046872">
    <property type="term" value="F:metal ion binding"/>
    <property type="evidence" value="ECO:0007669"/>
    <property type="project" value="UniProtKB-KW"/>
</dbReference>
<evidence type="ECO:0000256" key="4">
    <source>
        <dbReference type="ARBA" id="ARBA00022833"/>
    </source>
</evidence>
<keyword evidence="6" id="KW-1185">Reference proteome</keyword>
<keyword evidence="4" id="KW-0862">Zinc</keyword>
<dbReference type="InterPro" id="IPR024087">
    <property type="entry name" value="Creatininase-like_sf"/>
</dbReference>
<keyword evidence="3 5" id="KW-0378">Hydrolase</keyword>
<dbReference type="PANTHER" id="PTHR35005:SF1">
    <property type="entry name" value="2-AMINO-5-FORMYLAMINO-6-RIBOSYLAMINOPYRIMIDIN-4(3H)-ONE 5'-MONOPHOSPHATE DEFORMYLASE"/>
    <property type="match status" value="1"/>
</dbReference>
<comment type="cofactor">
    <cofactor evidence="1">
        <name>Zn(2+)</name>
        <dbReference type="ChEBI" id="CHEBI:29105"/>
    </cofactor>
</comment>
<dbReference type="AlphaFoldDB" id="A0A1I5NZ60"/>
<dbReference type="PANTHER" id="PTHR35005">
    <property type="entry name" value="3-DEHYDRO-SCYLLO-INOSOSE HYDROLASE"/>
    <property type="match status" value="1"/>
</dbReference>
<reference evidence="6" key="1">
    <citation type="submission" date="2016-10" db="EMBL/GenBank/DDBJ databases">
        <authorList>
            <person name="Varghese N."/>
            <person name="Submissions S."/>
        </authorList>
    </citation>
    <scope>NUCLEOTIDE SEQUENCE [LARGE SCALE GENOMIC DNA]</scope>
    <source>
        <strain evidence="6">CGMCC 1.10329</strain>
    </source>
</reference>
<dbReference type="GO" id="GO:0009231">
    <property type="term" value="P:riboflavin biosynthetic process"/>
    <property type="evidence" value="ECO:0007669"/>
    <property type="project" value="TreeGrafter"/>
</dbReference>
<evidence type="ECO:0000256" key="2">
    <source>
        <dbReference type="ARBA" id="ARBA00022723"/>
    </source>
</evidence>
<dbReference type="GO" id="GO:0016811">
    <property type="term" value="F:hydrolase activity, acting on carbon-nitrogen (but not peptide) bonds, in linear amides"/>
    <property type="evidence" value="ECO:0007669"/>
    <property type="project" value="TreeGrafter"/>
</dbReference>
<dbReference type="RefSeq" id="WP_074875850.1">
    <property type="nucleotide sequence ID" value="NZ_FOXI01000002.1"/>
</dbReference>
<evidence type="ECO:0000313" key="6">
    <source>
        <dbReference type="Proteomes" id="UP000183769"/>
    </source>
</evidence>
<dbReference type="Gene3D" id="3.40.50.10310">
    <property type="entry name" value="Creatininase"/>
    <property type="match status" value="1"/>
</dbReference>
<dbReference type="EMBL" id="FOXI01000002">
    <property type="protein sequence ID" value="SFP26900.1"/>
    <property type="molecule type" value="Genomic_DNA"/>
</dbReference>
<name>A0A1I5NZ60_9EURY</name>
<accession>A0A1I5NZ60</accession>
<proteinExistence type="predicted"/>
<evidence type="ECO:0000256" key="3">
    <source>
        <dbReference type="ARBA" id="ARBA00022801"/>
    </source>
</evidence>
<evidence type="ECO:0000313" key="5">
    <source>
        <dbReference type="EMBL" id="SFP26900.1"/>
    </source>
</evidence>
<keyword evidence="2" id="KW-0479">Metal-binding</keyword>